<gene>
    <name evidence="9" type="ORF">DS031_04535</name>
</gene>
<dbReference type="Proteomes" id="UP000253314">
    <property type="component" value="Unassembled WGS sequence"/>
</dbReference>
<keyword evidence="7" id="KW-0902">Two-component regulatory system</keyword>
<dbReference type="PRINTS" id="PR00344">
    <property type="entry name" value="BCTRLSENSOR"/>
</dbReference>
<dbReference type="InterPro" id="IPR004358">
    <property type="entry name" value="Sig_transdc_His_kin-like_C"/>
</dbReference>
<keyword evidence="6" id="KW-0067">ATP-binding</keyword>
<proteinExistence type="predicted"/>
<keyword evidence="3" id="KW-0808">Transferase</keyword>
<comment type="caution">
    <text evidence="9">The sequence shown here is derived from an EMBL/GenBank/DDBJ whole genome shotgun (WGS) entry which is preliminary data.</text>
</comment>
<dbReference type="PANTHER" id="PTHR43065:SF46">
    <property type="entry name" value="C4-DICARBOXYLATE TRANSPORT SENSOR PROTEIN DCTB"/>
    <property type="match status" value="1"/>
</dbReference>
<dbReference type="EMBL" id="QOCW01000003">
    <property type="protein sequence ID" value="RBW70754.1"/>
    <property type="molecule type" value="Genomic_DNA"/>
</dbReference>
<keyword evidence="4" id="KW-0547">Nucleotide-binding</keyword>
<protein>
    <recommendedName>
        <fullName evidence="2">histidine kinase</fullName>
        <ecNumber evidence="2">2.7.13.3</ecNumber>
    </recommendedName>
</protein>
<feature type="domain" description="Histidine kinase" evidence="8">
    <location>
        <begin position="1"/>
        <end position="87"/>
    </location>
</feature>
<dbReference type="Pfam" id="PF02518">
    <property type="entry name" value="HATPase_c"/>
    <property type="match status" value="1"/>
</dbReference>
<keyword evidence="10" id="KW-1185">Reference proteome</keyword>
<dbReference type="AlphaFoldDB" id="A0A366Y2Z2"/>
<dbReference type="RefSeq" id="WP_113804748.1">
    <property type="nucleotide sequence ID" value="NZ_QOCW01000003.1"/>
</dbReference>
<dbReference type="GO" id="GO:0004673">
    <property type="term" value="F:protein histidine kinase activity"/>
    <property type="evidence" value="ECO:0007669"/>
    <property type="project" value="UniProtKB-EC"/>
</dbReference>
<keyword evidence="5" id="KW-0418">Kinase</keyword>
<organism evidence="9 10">
    <name type="scientific">Bacillus taeanensis</name>
    <dbReference type="NCBI Taxonomy" id="273032"/>
    <lineage>
        <taxon>Bacteria</taxon>
        <taxon>Bacillati</taxon>
        <taxon>Bacillota</taxon>
        <taxon>Bacilli</taxon>
        <taxon>Bacillales</taxon>
        <taxon>Bacillaceae</taxon>
        <taxon>Bacillus</taxon>
    </lineage>
</organism>
<name>A0A366Y2Z2_9BACI</name>
<dbReference type="GO" id="GO:0000160">
    <property type="term" value="P:phosphorelay signal transduction system"/>
    <property type="evidence" value="ECO:0007669"/>
    <property type="project" value="UniProtKB-KW"/>
</dbReference>
<dbReference type="GO" id="GO:0005524">
    <property type="term" value="F:ATP binding"/>
    <property type="evidence" value="ECO:0007669"/>
    <property type="project" value="UniProtKB-KW"/>
</dbReference>
<dbReference type="InterPro" id="IPR005467">
    <property type="entry name" value="His_kinase_dom"/>
</dbReference>
<evidence type="ECO:0000259" key="8">
    <source>
        <dbReference type="PROSITE" id="PS50109"/>
    </source>
</evidence>
<dbReference type="InterPro" id="IPR003594">
    <property type="entry name" value="HATPase_dom"/>
</dbReference>
<dbReference type="SUPFAM" id="SSF55874">
    <property type="entry name" value="ATPase domain of HSP90 chaperone/DNA topoisomerase II/histidine kinase"/>
    <property type="match status" value="1"/>
</dbReference>
<evidence type="ECO:0000256" key="2">
    <source>
        <dbReference type="ARBA" id="ARBA00012438"/>
    </source>
</evidence>
<dbReference type="PANTHER" id="PTHR43065">
    <property type="entry name" value="SENSOR HISTIDINE KINASE"/>
    <property type="match status" value="1"/>
</dbReference>
<evidence type="ECO:0000256" key="4">
    <source>
        <dbReference type="ARBA" id="ARBA00022741"/>
    </source>
</evidence>
<dbReference type="PROSITE" id="PS50109">
    <property type="entry name" value="HIS_KIN"/>
    <property type="match status" value="1"/>
</dbReference>
<dbReference type="InterPro" id="IPR036890">
    <property type="entry name" value="HATPase_C_sf"/>
</dbReference>
<evidence type="ECO:0000313" key="10">
    <source>
        <dbReference type="Proteomes" id="UP000253314"/>
    </source>
</evidence>
<dbReference type="Gene3D" id="3.30.565.10">
    <property type="entry name" value="Histidine kinase-like ATPase, C-terminal domain"/>
    <property type="match status" value="1"/>
</dbReference>
<accession>A0A366Y2Z2</accession>
<sequence length="92" mass="10271">MQLGGEITVHAYKKPEFVVIKIIDSGSGMTKEQLERLGTPFYSMKEKGTGIGLMVCYNIIEKYKGKIEVESTVGKGTTFSIYIPLYRSLSNK</sequence>
<comment type="catalytic activity">
    <reaction evidence="1">
        <text>ATP + protein L-histidine = ADP + protein N-phospho-L-histidine.</text>
        <dbReference type="EC" id="2.7.13.3"/>
    </reaction>
</comment>
<dbReference type="SMART" id="SM00387">
    <property type="entry name" value="HATPase_c"/>
    <property type="match status" value="1"/>
</dbReference>
<evidence type="ECO:0000256" key="6">
    <source>
        <dbReference type="ARBA" id="ARBA00022840"/>
    </source>
</evidence>
<evidence type="ECO:0000313" key="9">
    <source>
        <dbReference type="EMBL" id="RBW70754.1"/>
    </source>
</evidence>
<evidence type="ECO:0000256" key="5">
    <source>
        <dbReference type="ARBA" id="ARBA00022777"/>
    </source>
</evidence>
<evidence type="ECO:0000256" key="3">
    <source>
        <dbReference type="ARBA" id="ARBA00022679"/>
    </source>
</evidence>
<evidence type="ECO:0000256" key="1">
    <source>
        <dbReference type="ARBA" id="ARBA00000085"/>
    </source>
</evidence>
<reference evidence="9 10" key="1">
    <citation type="submission" date="2018-07" db="EMBL/GenBank/DDBJ databases">
        <title>Lottiidibacillus patelloidae gen. nov., sp. nov., isolated from the intestinal tract of a marine limpet and the reclassification of B. taeanensis BH030017T, B. algicola KMM 3737T and B. hwajinpoensis SW-72T as genus Lottiidibacillus.</title>
        <authorList>
            <person name="Liu R."/>
            <person name="Huang Z."/>
        </authorList>
    </citation>
    <scope>NUCLEOTIDE SEQUENCE [LARGE SCALE GENOMIC DNA]</scope>
    <source>
        <strain evidence="9 10">BH030017</strain>
    </source>
</reference>
<dbReference type="EC" id="2.7.13.3" evidence="2"/>
<dbReference type="OrthoDB" id="9815750at2"/>
<evidence type="ECO:0000256" key="7">
    <source>
        <dbReference type="ARBA" id="ARBA00023012"/>
    </source>
</evidence>